<evidence type="ECO:0000313" key="3">
    <source>
        <dbReference type="Proteomes" id="UP000321720"/>
    </source>
</evidence>
<organism evidence="2 3">
    <name type="scientific">Cellulomonas composti</name>
    <dbReference type="NCBI Taxonomy" id="266130"/>
    <lineage>
        <taxon>Bacteria</taxon>
        <taxon>Bacillati</taxon>
        <taxon>Actinomycetota</taxon>
        <taxon>Actinomycetes</taxon>
        <taxon>Micrococcales</taxon>
        <taxon>Cellulomonadaceae</taxon>
        <taxon>Cellulomonas</taxon>
    </lineage>
</organism>
<evidence type="ECO:0000259" key="1">
    <source>
        <dbReference type="Pfam" id="PF12728"/>
    </source>
</evidence>
<accession>A0A511JBE9</accession>
<evidence type="ECO:0000313" key="2">
    <source>
        <dbReference type="EMBL" id="GEL95298.1"/>
    </source>
</evidence>
<dbReference type="Proteomes" id="UP000321720">
    <property type="component" value="Unassembled WGS sequence"/>
</dbReference>
<dbReference type="AlphaFoldDB" id="A0A511JBE9"/>
<dbReference type="RefSeq" id="WP_146842951.1">
    <property type="nucleotide sequence ID" value="NZ_BJWG01000008.1"/>
</dbReference>
<dbReference type="Pfam" id="PF12728">
    <property type="entry name" value="HTH_17"/>
    <property type="match status" value="1"/>
</dbReference>
<name>A0A511JBE9_9CELL</name>
<proteinExistence type="predicted"/>
<sequence length="80" mass="8551">MRSITAAHLAELDTLPATVDLPQAGRFWGIGRDAAYRLAHSGQFPAPVHRVGARYVVTKADLAAALGVPLRRSVADDETN</sequence>
<protein>
    <recommendedName>
        <fullName evidence="1">Helix-turn-helix domain-containing protein</fullName>
    </recommendedName>
</protein>
<dbReference type="EMBL" id="BJWG01000008">
    <property type="protein sequence ID" value="GEL95298.1"/>
    <property type="molecule type" value="Genomic_DNA"/>
</dbReference>
<reference evidence="2 3" key="1">
    <citation type="submission" date="2019-07" db="EMBL/GenBank/DDBJ databases">
        <title>Whole genome shotgun sequence of Cellulomonas composti NBRC 100758.</title>
        <authorList>
            <person name="Hosoyama A."/>
            <person name="Uohara A."/>
            <person name="Ohji S."/>
            <person name="Ichikawa N."/>
        </authorList>
    </citation>
    <scope>NUCLEOTIDE SEQUENCE [LARGE SCALE GENOMIC DNA]</scope>
    <source>
        <strain evidence="2 3">NBRC 100758</strain>
    </source>
</reference>
<dbReference type="OrthoDB" id="3541350at2"/>
<keyword evidence="3" id="KW-1185">Reference proteome</keyword>
<gene>
    <name evidence="2" type="ORF">CCO02nite_19560</name>
</gene>
<comment type="caution">
    <text evidence="2">The sequence shown here is derived from an EMBL/GenBank/DDBJ whole genome shotgun (WGS) entry which is preliminary data.</text>
</comment>
<dbReference type="InterPro" id="IPR041657">
    <property type="entry name" value="HTH_17"/>
</dbReference>
<feature type="domain" description="Helix-turn-helix" evidence="1">
    <location>
        <begin position="22"/>
        <end position="64"/>
    </location>
</feature>